<evidence type="ECO:0000259" key="5">
    <source>
        <dbReference type="PROSITE" id="PS50977"/>
    </source>
</evidence>
<dbReference type="EMBL" id="SMKU01000406">
    <property type="protein sequence ID" value="TDD65662.1"/>
    <property type="molecule type" value="Genomic_DNA"/>
</dbReference>
<dbReference type="AlphaFoldDB" id="A0A4R5A7R7"/>
<dbReference type="PROSITE" id="PS01081">
    <property type="entry name" value="HTH_TETR_1"/>
    <property type="match status" value="1"/>
</dbReference>
<dbReference type="Pfam" id="PF00440">
    <property type="entry name" value="TetR_N"/>
    <property type="match status" value="1"/>
</dbReference>
<dbReference type="PANTHER" id="PTHR30055:SF238">
    <property type="entry name" value="MYCOFACTOCIN BIOSYNTHESIS TRANSCRIPTIONAL REGULATOR MFTR-RELATED"/>
    <property type="match status" value="1"/>
</dbReference>
<dbReference type="InterPro" id="IPR009057">
    <property type="entry name" value="Homeodomain-like_sf"/>
</dbReference>
<evidence type="ECO:0000256" key="2">
    <source>
        <dbReference type="ARBA" id="ARBA00023125"/>
    </source>
</evidence>
<evidence type="ECO:0000256" key="3">
    <source>
        <dbReference type="ARBA" id="ARBA00023163"/>
    </source>
</evidence>
<comment type="caution">
    <text evidence="6">The sequence shown here is derived from an EMBL/GenBank/DDBJ whole genome shotgun (WGS) entry which is preliminary data.</text>
</comment>
<dbReference type="InterPro" id="IPR023772">
    <property type="entry name" value="DNA-bd_HTH_TetR-type_CS"/>
</dbReference>
<dbReference type="RefSeq" id="WP_131902814.1">
    <property type="nucleotide sequence ID" value="NZ_SMKU01000406.1"/>
</dbReference>
<dbReference type="PRINTS" id="PR00455">
    <property type="entry name" value="HTHTETR"/>
</dbReference>
<evidence type="ECO:0000313" key="6">
    <source>
        <dbReference type="EMBL" id="TDD65662.1"/>
    </source>
</evidence>
<dbReference type="InterPro" id="IPR050109">
    <property type="entry name" value="HTH-type_TetR-like_transc_reg"/>
</dbReference>
<sequence length="209" mass="22404">MTNKQGLRERKKERTRQALADAAITLFSTKGYDETTIADLAELADVSPRTFFSYFASKEEVLFADPPLRIEVFGAVLAQPEPGEHPAQLLVRAFRSVLASGADLMGDHAKKRAALIIRTPALQVGALRKVLEGQREIAAALQASYPDELDPVTASALVGSLVGALVAAITTLYSTPEIAADLAAHPERMRQELDRAIVAVCADLGRAAP</sequence>
<feature type="domain" description="HTH tetR-type" evidence="5">
    <location>
        <begin position="13"/>
        <end position="73"/>
    </location>
</feature>
<dbReference type="PANTHER" id="PTHR30055">
    <property type="entry name" value="HTH-TYPE TRANSCRIPTIONAL REGULATOR RUTR"/>
    <property type="match status" value="1"/>
</dbReference>
<accession>A0A4R5A7R7</accession>
<gene>
    <name evidence="6" type="ORF">E1298_41185</name>
</gene>
<evidence type="ECO:0000256" key="1">
    <source>
        <dbReference type="ARBA" id="ARBA00023015"/>
    </source>
</evidence>
<organism evidence="6 7">
    <name type="scientific">Actinomadura rubrisoli</name>
    <dbReference type="NCBI Taxonomy" id="2530368"/>
    <lineage>
        <taxon>Bacteria</taxon>
        <taxon>Bacillati</taxon>
        <taxon>Actinomycetota</taxon>
        <taxon>Actinomycetes</taxon>
        <taxon>Streptosporangiales</taxon>
        <taxon>Thermomonosporaceae</taxon>
        <taxon>Actinomadura</taxon>
    </lineage>
</organism>
<dbReference type="Gene3D" id="1.10.10.60">
    <property type="entry name" value="Homeodomain-like"/>
    <property type="match status" value="1"/>
</dbReference>
<dbReference type="OrthoDB" id="3296001at2"/>
<dbReference type="GO" id="GO:0003700">
    <property type="term" value="F:DNA-binding transcription factor activity"/>
    <property type="evidence" value="ECO:0007669"/>
    <property type="project" value="TreeGrafter"/>
</dbReference>
<protein>
    <submittedName>
        <fullName evidence="6">TetR family transcriptional regulator</fullName>
    </submittedName>
</protein>
<reference evidence="6 7" key="1">
    <citation type="submission" date="2019-03" db="EMBL/GenBank/DDBJ databases">
        <title>Draft genome sequences of novel Actinobacteria.</title>
        <authorList>
            <person name="Sahin N."/>
            <person name="Ay H."/>
            <person name="Saygin H."/>
        </authorList>
    </citation>
    <scope>NUCLEOTIDE SEQUENCE [LARGE SCALE GENOMIC DNA]</scope>
    <source>
        <strain evidence="6 7">H3C3</strain>
    </source>
</reference>
<evidence type="ECO:0000256" key="4">
    <source>
        <dbReference type="PROSITE-ProRule" id="PRU00335"/>
    </source>
</evidence>
<dbReference type="Gene3D" id="1.10.357.10">
    <property type="entry name" value="Tetracycline Repressor, domain 2"/>
    <property type="match status" value="1"/>
</dbReference>
<feature type="DNA-binding region" description="H-T-H motif" evidence="4">
    <location>
        <begin position="36"/>
        <end position="55"/>
    </location>
</feature>
<name>A0A4R5A7R7_9ACTN</name>
<evidence type="ECO:0000313" key="7">
    <source>
        <dbReference type="Proteomes" id="UP000294513"/>
    </source>
</evidence>
<dbReference type="SUPFAM" id="SSF46689">
    <property type="entry name" value="Homeodomain-like"/>
    <property type="match status" value="1"/>
</dbReference>
<keyword evidence="2 4" id="KW-0238">DNA-binding</keyword>
<keyword evidence="1" id="KW-0805">Transcription regulation</keyword>
<dbReference type="InterPro" id="IPR001647">
    <property type="entry name" value="HTH_TetR"/>
</dbReference>
<proteinExistence type="predicted"/>
<keyword evidence="7" id="KW-1185">Reference proteome</keyword>
<keyword evidence="3" id="KW-0804">Transcription</keyword>
<dbReference type="Proteomes" id="UP000294513">
    <property type="component" value="Unassembled WGS sequence"/>
</dbReference>
<dbReference type="GO" id="GO:0000976">
    <property type="term" value="F:transcription cis-regulatory region binding"/>
    <property type="evidence" value="ECO:0007669"/>
    <property type="project" value="TreeGrafter"/>
</dbReference>
<dbReference type="PROSITE" id="PS50977">
    <property type="entry name" value="HTH_TETR_2"/>
    <property type="match status" value="1"/>
</dbReference>